<dbReference type="EMBL" id="CP046172">
    <property type="protein sequence ID" value="QIS09782.1"/>
    <property type="molecule type" value="Genomic_DNA"/>
</dbReference>
<dbReference type="InterPro" id="IPR036388">
    <property type="entry name" value="WH-like_DNA-bd_sf"/>
</dbReference>
<dbReference type="RefSeq" id="WP_167472841.1">
    <property type="nucleotide sequence ID" value="NZ_CP046172.1"/>
</dbReference>
<organism evidence="2 3">
    <name type="scientific">Nocardia arthritidis</name>
    <dbReference type="NCBI Taxonomy" id="228602"/>
    <lineage>
        <taxon>Bacteria</taxon>
        <taxon>Bacillati</taxon>
        <taxon>Actinomycetota</taxon>
        <taxon>Actinomycetes</taxon>
        <taxon>Mycobacteriales</taxon>
        <taxon>Nocardiaceae</taxon>
        <taxon>Nocardia</taxon>
    </lineage>
</organism>
<dbReference type="AlphaFoldDB" id="A0A6G9Y983"/>
<dbReference type="SMART" id="SM00347">
    <property type="entry name" value="HTH_MARR"/>
    <property type="match status" value="1"/>
</dbReference>
<sequence length="159" mass="17495">MAQADTPEPAQAGELLGREFASAMVNFHELAGRLMGLSATERKCIDTLQRLGPVTAGTIAESTGLTTGAVTGLVDRLEQAGYARRVRDPLDRRKVIVELVANEQMDNLLAEIFRPFIRDMNALNDGYSEAELRVIGDWVRKTTDVLIANTRRIANLNNL</sequence>
<dbReference type="GO" id="GO:0006950">
    <property type="term" value="P:response to stress"/>
    <property type="evidence" value="ECO:0007669"/>
    <property type="project" value="TreeGrafter"/>
</dbReference>
<dbReference type="PANTHER" id="PTHR33164:SF106">
    <property type="entry name" value="TRANSCRIPTIONAL REGULATORY PROTEIN"/>
    <property type="match status" value="1"/>
</dbReference>
<evidence type="ECO:0000313" key="3">
    <source>
        <dbReference type="Proteomes" id="UP000503540"/>
    </source>
</evidence>
<proteinExistence type="predicted"/>
<dbReference type="InterPro" id="IPR039422">
    <property type="entry name" value="MarR/SlyA-like"/>
</dbReference>
<dbReference type="SUPFAM" id="SSF46785">
    <property type="entry name" value="Winged helix' DNA-binding domain"/>
    <property type="match status" value="1"/>
</dbReference>
<dbReference type="InterPro" id="IPR000835">
    <property type="entry name" value="HTH_MarR-typ"/>
</dbReference>
<dbReference type="InterPro" id="IPR036390">
    <property type="entry name" value="WH_DNA-bd_sf"/>
</dbReference>
<reference evidence="2 3" key="1">
    <citation type="journal article" date="2019" name="ACS Chem. Biol.">
        <title>Identification and Mobilization of a Cryptic Antibiotic Biosynthesis Gene Locus from a Human-Pathogenic Nocardia Isolate.</title>
        <authorList>
            <person name="Herisse M."/>
            <person name="Ishida K."/>
            <person name="Porter J.L."/>
            <person name="Howden B."/>
            <person name="Hertweck C."/>
            <person name="Stinear T.P."/>
            <person name="Pidot S.J."/>
        </authorList>
    </citation>
    <scope>NUCLEOTIDE SEQUENCE [LARGE SCALE GENOMIC DNA]</scope>
    <source>
        <strain evidence="2 3">AUSMDU00012717</strain>
    </source>
</reference>
<dbReference type="GO" id="GO:0003700">
    <property type="term" value="F:DNA-binding transcription factor activity"/>
    <property type="evidence" value="ECO:0007669"/>
    <property type="project" value="InterPro"/>
</dbReference>
<dbReference type="KEGG" id="nah:F5544_09410"/>
<protein>
    <submittedName>
        <fullName evidence="2">MarR family transcriptional regulator</fullName>
    </submittedName>
</protein>
<evidence type="ECO:0000259" key="1">
    <source>
        <dbReference type="SMART" id="SM00347"/>
    </source>
</evidence>
<dbReference type="Gene3D" id="1.10.10.10">
    <property type="entry name" value="Winged helix-like DNA-binding domain superfamily/Winged helix DNA-binding domain"/>
    <property type="match status" value="1"/>
</dbReference>
<name>A0A6G9Y983_9NOCA</name>
<dbReference type="Proteomes" id="UP000503540">
    <property type="component" value="Chromosome"/>
</dbReference>
<dbReference type="PANTHER" id="PTHR33164">
    <property type="entry name" value="TRANSCRIPTIONAL REGULATOR, MARR FAMILY"/>
    <property type="match status" value="1"/>
</dbReference>
<accession>A0A6G9Y983</accession>
<gene>
    <name evidence="2" type="ORF">F5544_09410</name>
</gene>
<evidence type="ECO:0000313" key="2">
    <source>
        <dbReference type="EMBL" id="QIS09782.1"/>
    </source>
</evidence>
<dbReference type="Pfam" id="PF01047">
    <property type="entry name" value="MarR"/>
    <property type="match status" value="1"/>
</dbReference>
<keyword evidence="3" id="KW-1185">Reference proteome</keyword>
<feature type="domain" description="HTH marR-type" evidence="1">
    <location>
        <begin position="30"/>
        <end position="132"/>
    </location>
</feature>